<name>A0A9X4R3C5_9BURK</name>
<evidence type="ECO:0000256" key="6">
    <source>
        <dbReference type="PROSITE-ProRule" id="PRU00169"/>
    </source>
</evidence>
<dbReference type="GO" id="GO:0006355">
    <property type="term" value="P:regulation of DNA-templated transcription"/>
    <property type="evidence" value="ECO:0007669"/>
    <property type="project" value="InterPro"/>
</dbReference>
<evidence type="ECO:0000256" key="7">
    <source>
        <dbReference type="PROSITE-ProRule" id="PRU01091"/>
    </source>
</evidence>
<dbReference type="GO" id="GO:0000156">
    <property type="term" value="F:phosphorelay response regulator activity"/>
    <property type="evidence" value="ECO:0007669"/>
    <property type="project" value="TreeGrafter"/>
</dbReference>
<dbReference type="InterPro" id="IPR001789">
    <property type="entry name" value="Sig_transdc_resp-reg_receiver"/>
</dbReference>
<dbReference type="PROSITE" id="PS51755">
    <property type="entry name" value="OMPR_PHOB"/>
    <property type="match status" value="1"/>
</dbReference>
<keyword evidence="4 7" id="KW-0238">DNA-binding</keyword>
<evidence type="ECO:0000256" key="3">
    <source>
        <dbReference type="ARBA" id="ARBA00023015"/>
    </source>
</evidence>
<feature type="domain" description="Response regulatory" evidence="8">
    <location>
        <begin position="2"/>
        <end position="116"/>
    </location>
</feature>
<dbReference type="PROSITE" id="PS50110">
    <property type="entry name" value="RESPONSE_REGULATORY"/>
    <property type="match status" value="1"/>
</dbReference>
<organism evidence="10 11">
    <name type="scientific">Pelomonas aquatica</name>
    <dbReference type="NCBI Taxonomy" id="431058"/>
    <lineage>
        <taxon>Bacteria</taxon>
        <taxon>Pseudomonadati</taxon>
        <taxon>Pseudomonadota</taxon>
        <taxon>Betaproteobacteria</taxon>
        <taxon>Burkholderiales</taxon>
        <taxon>Sphaerotilaceae</taxon>
        <taxon>Roseateles</taxon>
    </lineage>
</organism>
<dbReference type="Gene3D" id="3.40.50.2300">
    <property type="match status" value="1"/>
</dbReference>
<sequence>MRLLLVEDSPKLAAWLGKALRQHGYAVDVSHDGVQADSMLGTEHYDAVVLDLSLPSMDGLTVLERMRARGNASPVVILTARGELEDRVRGLNLGADDYLPKPFDLSELEARLQAVLRRAHGQPVSRLSLGALEYDGSGRVFKLGGQRLVLRPREHAVLEALMLRAGKAVSKAKLYEQVFSLDATTSQDVVEIYIHRLRKQLLDSGVRITTLRGLGYVLEAV</sequence>
<evidence type="ECO:0000259" key="8">
    <source>
        <dbReference type="PROSITE" id="PS50110"/>
    </source>
</evidence>
<evidence type="ECO:0000313" key="10">
    <source>
        <dbReference type="EMBL" id="MDG0861942.1"/>
    </source>
</evidence>
<dbReference type="GO" id="GO:0000976">
    <property type="term" value="F:transcription cis-regulatory region binding"/>
    <property type="evidence" value="ECO:0007669"/>
    <property type="project" value="TreeGrafter"/>
</dbReference>
<dbReference type="SMART" id="SM00862">
    <property type="entry name" value="Trans_reg_C"/>
    <property type="match status" value="1"/>
</dbReference>
<comment type="caution">
    <text evidence="10">The sequence shown here is derived from an EMBL/GenBank/DDBJ whole genome shotgun (WGS) entry which is preliminary data.</text>
</comment>
<dbReference type="Gene3D" id="1.10.10.10">
    <property type="entry name" value="Winged helix-like DNA-binding domain superfamily/Winged helix DNA-binding domain"/>
    <property type="match status" value="1"/>
</dbReference>
<keyword evidence="11" id="KW-1185">Reference proteome</keyword>
<keyword evidence="5" id="KW-0804">Transcription</keyword>
<reference evidence="10" key="1">
    <citation type="submission" date="2019-02" db="EMBL/GenBank/DDBJ databases">
        <title>Draft genome of the type strain Pelomonas aquatica CCUG 52575T.</title>
        <authorList>
            <person name="Gomila M."/>
            <person name="Lalucat J."/>
        </authorList>
    </citation>
    <scope>NUCLEOTIDE SEQUENCE</scope>
    <source>
        <strain evidence="10">CCUG 52575</strain>
    </source>
</reference>
<dbReference type="InterPro" id="IPR039420">
    <property type="entry name" value="WalR-like"/>
</dbReference>
<evidence type="ECO:0000256" key="1">
    <source>
        <dbReference type="ARBA" id="ARBA00022553"/>
    </source>
</evidence>
<dbReference type="InterPro" id="IPR036388">
    <property type="entry name" value="WH-like_DNA-bd_sf"/>
</dbReference>
<evidence type="ECO:0000256" key="4">
    <source>
        <dbReference type="ARBA" id="ARBA00023125"/>
    </source>
</evidence>
<evidence type="ECO:0000313" key="11">
    <source>
        <dbReference type="Proteomes" id="UP001152766"/>
    </source>
</evidence>
<gene>
    <name evidence="10" type="ORF">EXJ73_05570</name>
</gene>
<dbReference type="FunFam" id="3.40.50.2300:FF:000002">
    <property type="entry name" value="DNA-binding response regulator PhoP"/>
    <property type="match status" value="1"/>
</dbReference>
<dbReference type="GO" id="GO:0032993">
    <property type="term" value="C:protein-DNA complex"/>
    <property type="evidence" value="ECO:0007669"/>
    <property type="project" value="TreeGrafter"/>
</dbReference>
<dbReference type="PANTHER" id="PTHR48111:SF67">
    <property type="entry name" value="TRANSCRIPTIONAL REGULATORY PROTEIN TCTD"/>
    <property type="match status" value="1"/>
</dbReference>
<feature type="domain" description="OmpR/PhoB-type" evidence="9">
    <location>
        <begin position="124"/>
        <end position="220"/>
    </location>
</feature>
<dbReference type="Pfam" id="PF00072">
    <property type="entry name" value="Response_reg"/>
    <property type="match status" value="1"/>
</dbReference>
<accession>A0A9X4R3C5</accession>
<keyword evidence="3" id="KW-0805">Transcription regulation</keyword>
<dbReference type="PANTHER" id="PTHR48111">
    <property type="entry name" value="REGULATOR OF RPOS"/>
    <property type="match status" value="1"/>
</dbReference>
<dbReference type="SUPFAM" id="SSF52172">
    <property type="entry name" value="CheY-like"/>
    <property type="match status" value="1"/>
</dbReference>
<proteinExistence type="predicted"/>
<keyword evidence="2" id="KW-0902">Two-component regulatory system</keyword>
<evidence type="ECO:0000259" key="9">
    <source>
        <dbReference type="PROSITE" id="PS51755"/>
    </source>
</evidence>
<feature type="DNA-binding region" description="OmpR/PhoB-type" evidence="7">
    <location>
        <begin position="124"/>
        <end position="220"/>
    </location>
</feature>
<feature type="modified residue" description="4-aspartylphosphate" evidence="6">
    <location>
        <position position="51"/>
    </location>
</feature>
<dbReference type="CDD" id="cd00383">
    <property type="entry name" value="trans_reg_C"/>
    <property type="match status" value="1"/>
</dbReference>
<dbReference type="InterPro" id="IPR001867">
    <property type="entry name" value="OmpR/PhoB-type_DNA-bd"/>
</dbReference>
<keyword evidence="1 6" id="KW-0597">Phosphoprotein</keyword>
<dbReference type="EMBL" id="SGUG01000006">
    <property type="protein sequence ID" value="MDG0861942.1"/>
    <property type="molecule type" value="Genomic_DNA"/>
</dbReference>
<evidence type="ECO:0000256" key="2">
    <source>
        <dbReference type="ARBA" id="ARBA00023012"/>
    </source>
</evidence>
<dbReference type="AlphaFoldDB" id="A0A9X4R3C5"/>
<dbReference type="GO" id="GO:0005829">
    <property type="term" value="C:cytosol"/>
    <property type="evidence" value="ECO:0007669"/>
    <property type="project" value="TreeGrafter"/>
</dbReference>
<protein>
    <submittedName>
        <fullName evidence="10">Response regulator</fullName>
    </submittedName>
</protein>
<evidence type="ECO:0000256" key="5">
    <source>
        <dbReference type="ARBA" id="ARBA00023163"/>
    </source>
</evidence>
<dbReference type="Gene3D" id="6.10.250.690">
    <property type="match status" value="1"/>
</dbReference>
<dbReference type="CDD" id="cd17624">
    <property type="entry name" value="REC_OmpR_PmrA-like"/>
    <property type="match status" value="1"/>
</dbReference>
<dbReference type="SMART" id="SM00448">
    <property type="entry name" value="REC"/>
    <property type="match status" value="1"/>
</dbReference>
<dbReference type="Pfam" id="PF00486">
    <property type="entry name" value="Trans_reg_C"/>
    <property type="match status" value="1"/>
</dbReference>
<dbReference type="Proteomes" id="UP001152766">
    <property type="component" value="Unassembled WGS sequence"/>
</dbReference>
<dbReference type="RefSeq" id="WP_268149987.1">
    <property type="nucleotide sequence ID" value="NZ_JAPPUW010000008.1"/>
</dbReference>
<dbReference type="InterPro" id="IPR011006">
    <property type="entry name" value="CheY-like_superfamily"/>
</dbReference>